<sequence>MVPSTAPAGPDVVVADNALGHVLRRLEHEAIDTDGTHFAEFESSIDFEAPMR</sequence>
<protein>
    <submittedName>
        <fullName evidence="1">Uncharacterized protein</fullName>
    </submittedName>
</protein>
<comment type="caution">
    <text evidence="1">The sequence shown here is derived from an EMBL/GenBank/DDBJ whole genome shotgun (WGS) entry which is preliminary data.</text>
</comment>
<proteinExistence type="predicted"/>
<organism evidence="1 2">
    <name type="scientific">Streptomyces caniscabiei</name>
    <dbReference type="NCBI Taxonomy" id="2746961"/>
    <lineage>
        <taxon>Bacteria</taxon>
        <taxon>Bacillati</taxon>
        <taxon>Actinomycetota</taxon>
        <taxon>Actinomycetes</taxon>
        <taxon>Kitasatosporales</taxon>
        <taxon>Streptomycetaceae</taxon>
        <taxon>Streptomyces</taxon>
    </lineage>
</organism>
<dbReference type="AlphaFoldDB" id="A0A927KYT0"/>
<evidence type="ECO:0000313" key="2">
    <source>
        <dbReference type="Proteomes" id="UP000661025"/>
    </source>
</evidence>
<dbReference type="GeneID" id="79928822"/>
<dbReference type="Proteomes" id="UP000661025">
    <property type="component" value="Unassembled WGS sequence"/>
</dbReference>
<dbReference type="RefSeq" id="WP_179202250.1">
    <property type="nucleotide sequence ID" value="NZ_CP119182.1"/>
</dbReference>
<name>A0A927KYT0_9ACTN</name>
<evidence type="ECO:0000313" key="1">
    <source>
        <dbReference type="EMBL" id="MBD9722342.1"/>
    </source>
</evidence>
<reference evidence="1" key="1">
    <citation type="submission" date="2020-09" db="EMBL/GenBank/DDBJ databases">
        <title>Streptomyces canutascabiei sp. nov., which causes potato common scab and is distributed across the world.</title>
        <authorList>
            <person name="Nguyen H.P."/>
            <person name="Weisberg A.J."/>
            <person name="Chang J.H."/>
            <person name="Clarke C.R."/>
        </authorList>
    </citation>
    <scope>NUCLEOTIDE SEQUENCE</scope>
    <source>
        <strain evidence="1">ID-01-6.2a</strain>
    </source>
</reference>
<gene>
    <name evidence="1" type="ORF">IHE70_03605</name>
</gene>
<dbReference type="EMBL" id="JACYXT010000001">
    <property type="protein sequence ID" value="MBD9722342.1"/>
    <property type="molecule type" value="Genomic_DNA"/>
</dbReference>
<accession>A0A927KYT0</accession>